<dbReference type="InterPro" id="IPR047343">
    <property type="entry name" value="RUSC1_2"/>
</dbReference>
<dbReference type="Gene3D" id="1.20.58.900">
    <property type="match status" value="1"/>
</dbReference>
<feature type="compositionally biased region" description="Low complexity" evidence="1">
    <location>
        <begin position="1007"/>
        <end position="1027"/>
    </location>
</feature>
<dbReference type="Pfam" id="PF02759">
    <property type="entry name" value="RUN"/>
    <property type="match status" value="1"/>
</dbReference>
<dbReference type="SUPFAM" id="SSF140741">
    <property type="entry name" value="RUN domain-like"/>
    <property type="match status" value="1"/>
</dbReference>
<dbReference type="AlphaFoldDB" id="A0A7R8X2W0"/>
<dbReference type="GO" id="GO:0031410">
    <property type="term" value="C:cytoplasmic vesicle"/>
    <property type="evidence" value="ECO:0007669"/>
    <property type="project" value="TreeGrafter"/>
</dbReference>
<dbReference type="EMBL" id="LR899681">
    <property type="protein sequence ID" value="CAD7241690.1"/>
    <property type="molecule type" value="Genomic_DNA"/>
</dbReference>
<feature type="region of interest" description="Disordered" evidence="1">
    <location>
        <begin position="972"/>
        <end position="1083"/>
    </location>
</feature>
<dbReference type="EMBL" id="CAJPEV010000164">
    <property type="protein sequence ID" value="CAG0881666.1"/>
    <property type="molecule type" value="Genomic_DNA"/>
</dbReference>
<proteinExistence type="predicted"/>
<dbReference type="Proteomes" id="UP000677054">
    <property type="component" value="Unassembled WGS sequence"/>
</dbReference>
<feature type="region of interest" description="Disordered" evidence="1">
    <location>
        <begin position="550"/>
        <end position="572"/>
    </location>
</feature>
<feature type="compositionally biased region" description="Basic and acidic residues" evidence="1">
    <location>
        <begin position="937"/>
        <end position="949"/>
    </location>
</feature>
<dbReference type="OrthoDB" id="9884296at2759"/>
<accession>A0A7R8X2W0</accession>
<evidence type="ECO:0000313" key="4">
    <source>
        <dbReference type="EMBL" id="CAD7241690.1"/>
    </source>
</evidence>
<keyword evidence="2" id="KW-0472">Membrane</keyword>
<dbReference type="InterPro" id="IPR037213">
    <property type="entry name" value="Run_dom_sf"/>
</dbReference>
<keyword evidence="2" id="KW-1133">Transmembrane helix</keyword>
<feature type="domain" description="RUN" evidence="3">
    <location>
        <begin position="752"/>
        <end position="895"/>
    </location>
</feature>
<dbReference type="SMART" id="SM00593">
    <property type="entry name" value="RUN"/>
    <property type="match status" value="1"/>
</dbReference>
<feature type="compositionally biased region" description="Basic and acidic residues" evidence="1">
    <location>
        <begin position="550"/>
        <end position="559"/>
    </location>
</feature>
<dbReference type="PANTHER" id="PTHR15591">
    <property type="entry name" value="RUN AND SH3 DOMAIN CONTAINING"/>
    <property type="match status" value="1"/>
</dbReference>
<evidence type="ECO:0000313" key="5">
    <source>
        <dbReference type="Proteomes" id="UP000677054"/>
    </source>
</evidence>
<evidence type="ECO:0000256" key="1">
    <source>
        <dbReference type="SAM" id="MobiDB-lite"/>
    </source>
</evidence>
<protein>
    <recommendedName>
        <fullName evidence="3">RUN domain-containing protein</fullName>
    </recommendedName>
</protein>
<feature type="transmembrane region" description="Helical" evidence="2">
    <location>
        <begin position="98"/>
        <end position="119"/>
    </location>
</feature>
<keyword evidence="2" id="KW-0812">Transmembrane</keyword>
<dbReference type="InterPro" id="IPR004012">
    <property type="entry name" value="Run_dom"/>
</dbReference>
<keyword evidence="5" id="KW-1185">Reference proteome</keyword>
<evidence type="ECO:0000256" key="2">
    <source>
        <dbReference type="SAM" id="Phobius"/>
    </source>
</evidence>
<feature type="compositionally biased region" description="Polar residues" evidence="1">
    <location>
        <begin position="1044"/>
        <end position="1066"/>
    </location>
</feature>
<evidence type="ECO:0000259" key="3">
    <source>
        <dbReference type="PROSITE" id="PS50826"/>
    </source>
</evidence>
<sequence>MTLADDAASQSPGAKGRTLSEIPKVFARKAQGRQRGTPIRRRKLRKQSKRLWRAQYASVMNPGWIDVPVDAKGGYCPVSLSLRFGFHLNSDASPCESALTLLWCASACCISIPFLYLYLFRLRPIVLDMVFRRQSERESSVAAVRGMKVEDSLASDGDGELLWCSDYSQYQMGGGMGVGGSPATGGGLSLSTSGVTYEDWDAKLALIDFSRDDLTQFLQDNASQMSRVKDSAGEMMSSMSSSILQEWRRTGKTQDLTLDSTGGEISDGSLFSPMREGAFSVDSLDCSTMSGRDLTVTCQANKDHYTLAFDDLPLQSRGQSRQEEKREERTAMTQSVGGRLFTTWCRLKDDKSFSLPDLEKKKLYDVVLGKRVSTSLLRAWTSARISESTFDTAKDDPGTLDTVSSGILMQDSSPQLTCTSIQTSISGGKKTVYVYFPSYALPNLDFIKNPDADVYLVGRGLPKSKEEEILPRRKKHLSVDDLEVLKKRDLSKIKDWKSLQVLLPSDVKEILGCCDEEDEKSSSPRFTPEIKFRKTRPRSCDAAVLQKTPEEADRVDPGGRPKGILRKTPSGCEDDSRRSSFICRSHRESFVLDSRLKLAGESMCVDDVTDRKGDRVEHTPRPKILDLRQKATEMMGVTETLERRFHSEGNILEGSEDDASQQSCDCGCHRRRKSVSFANMNHSITCKECRLPRVASTGFSLPNTPMRNEWSFCMVHSPTSTPAGIRHLQDLVRNMRKAVESFTCCEWQELNSLHNWVLEELSPTLYAILSDGLFPKINTLFGPVQNSVWRVVETTSQAGLCTKALQDLVLHLNTDEHLVEGPLKFNAFICGLLNIGSLTSWLSYLRTRESAIHKHYAPCSFLYLSNGPARSLYDQILGAAKVLDAHPFQLDLLHESRLLHQRLQMMGEELKRHLSLEKLAVTPEHEKVGKTLRKSHSHDALEERDRGGEEGNGAIDRGSFSRLRRKWELWSGNKNNNAGALPNKSKIPRPVSARISRDRERIPESPSPMDISSCSSSVSGGSAPRLSRPASVASPSGSAIPILNPQNQFHSQLNGNMNQRSGTQRGLVSRDAVEIPSPLGQGQ</sequence>
<name>A0A7R8X2W0_9CRUS</name>
<gene>
    <name evidence="4" type="ORF">DSTB1V02_LOCUS1671</name>
</gene>
<organism evidence="4">
    <name type="scientific">Darwinula stevensoni</name>
    <dbReference type="NCBI Taxonomy" id="69355"/>
    <lineage>
        <taxon>Eukaryota</taxon>
        <taxon>Metazoa</taxon>
        <taxon>Ecdysozoa</taxon>
        <taxon>Arthropoda</taxon>
        <taxon>Crustacea</taxon>
        <taxon>Oligostraca</taxon>
        <taxon>Ostracoda</taxon>
        <taxon>Podocopa</taxon>
        <taxon>Podocopida</taxon>
        <taxon>Darwinulocopina</taxon>
        <taxon>Darwinuloidea</taxon>
        <taxon>Darwinulidae</taxon>
        <taxon>Darwinula</taxon>
    </lineage>
</organism>
<dbReference type="PROSITE" id="PS50826">
    <property type="entry name" value="RUN"/>
    <property type="match status" value="1"/>
</dbReference>
<feature type="region of interest" description="Disordered" evidence="1">
    <location>
        <begin position="925"/>
        <end position="957"/>
    </location>
</feature>
<dbReference type="CDD" id="cd17685">
    <property type="entry name" value="RUN_RUSC"/>
    <property type="match status" value="1"/>
</dbReference>
<reference evidence="4" key="1">
    <citation type="submission" date="2020-11" db="EMBL/GenBank/DDBJ databases">
        <authorList>
            <person name="Tran Van P."/>
        </authorList>
    </citation>
    <scope>NUCLEOTIDE SEQUENCE</scope>
</reference>
<dbReference type="PANTHER" id="PTHR15591:SF13">
    <property type="entry name" value="RUN DOMAIN-CONTAINING PROTEIN"/>
    <property type="match status" value="1"/>
</dbReference>